<dbReference type="Gene3D" id="3.40.50.2300">
    <property type="match status" value="1"/>
</dbReference>
<evidence type="ECO:0000256" key="1">
    <source>
        <dbReference type="PROSITE-ProRule" id="PRU00169"/>
    </source>
</evidence>
<dbReference type="EMBL" id="CP001896">
    <property type="protein sequence ID" value="ADC63424.1"/>
    <property type="molecule type" value="Genomic_DNA"/>
</dbReference>
<dbReference type="PANTHER" id="PTHR43228:SF1">
    <property type="entry name" value="TWO-COMPONENT RESPONSE REGULATOR ARR22"/>
    <property type="match status" value="1"/>
</dbReference>
<keyword evidence="1" id="KW-0597">Phosphoprotein</keyword>
<dbReference type="STRING" id="572477.Alvin_2514"/>
<dbReference type="Proteomes" id="UP000001441">
    <property type="component" value="Chromosome"/>
</dbReference>
<dbReference type="SMART" id="SM00448">
    <property type="entry name" value="REC"/>
    <property type="match status" value="1"/>
</dbReference>
<dbReference type="PROSITE" id="PS50110">
    <property type="entry name" value="RESPONSE_REGULATORY"/>
    <property type="match status" value="1"/>
</dbReference>
<dbReference type="HOGENOM" id="CLU_1270090_0_0_6"/>
<dbReference type="OrthoDB" id="5637927at2"/>
<reference evidence="3 4" key="1">
    <citation type="journal article" date="2011" name="Stand. Genomic Sci.">
        <title>Complete genome sequence of Allochromatium vinosum DSM 180(T).</title>
        <authorList>
            <person name="Weissgerber T."/>
            <person name="Zigann R."/>
            <person name="Bruce D."/>
            <person name="Chang Y.J."/>
            <person name="Detter J.C."/>
            <person name="Han C."/>
            <person name="Hauser L."/>
            <person name="Jeffries C.D."/>
            <person name="Land M."/>
            <person name="Munk A.C."/>
            <person name="Tapia R."/>
            <person name="Dahl C."/>
        </authorList>
    </citation>
    <scope>NUCLEOTIDE SEQUENCE [LARGE SCALE GENOMIC DNA]</scope>
    <source>
        <strain evidence="4">ATCC 17899 / DSM 180 / NBRC 103801 / NCIMB 10441 / D</strain>
    </source>
</reference>
<dbReference type="PANTHER" id="PTHR43228">
    <property type="entry name" value="TWO-COMPONENT RESPONSE REGULATOR"/>
    <property type="match status" value="1"/>
</dbReference>
<dbReference type="CDD" id="cd00156">
    <property type="entry name" value="REC"/>
    <property type="match status" value="1"/>
</dbReference>
<dbReference type="Pfam" id="PF00072">
    <property type="entry name" value="Response_reg"/>
    <property type="match status" value="1"/>
</dbReference>
<keyword evidence="4" id="KW-1185">Reference proteome</keyword>
<protein>
    <submittedName>
        <fullName evidence="3">Response regulator receiver protein</fullName>
    </submittedName>
</protein>
<dbReference type="KEGG" id="alv:Alvin_2514"/>
<dbReference type="InterPro" id="IPR052048">
    <property type="entry name" value="ST_Response_Regulator"/>
</dbReference>
<proteinExistence type="predicted"/>
<evidence type="ECO:0000313" key="4">
    <source>
        <dbReference type="Proteomes" id="UP000001441"/>
    </source>
</evidence>
<dbReference type="SUPFAM" id="SSF52172">
    <property type="entry name" value="CheY-like"/>
    <property type="match status" value="1"/>
</dbReference>
<dbReference type="GO" id="GO:0000160">
    <property type="term" value="P:phosphorelay signal transduction system"/>
    <property type="evidence" value="ECO:0007669"/>
    <property type="project" value="InterPro"/>
</dbReference>
<dbReference type="InterPro" id="IPR011006">
    <property type="entry name" value="CheY-like_superfamily"/>
</dbReference>
<gene>
    <name evidence="3" type="ordered locus">Alvin_2514</name>
</gene>
<dbReference type="InterPro" id="IPR001789">
    <property type="entry name" value="Sig_transdc_resp-reg_receiver"/>
</dbReference>
<feature type="domain" description="Response regulatory" evidence="2">
    <location>
        <begin position="94"/>
        <end position="209"/>
    </location>
</feature>
<dbReference type="AlphaFoldDB" id="D3RNQ9"/>
<name>D3RNQ9_ALLVD</name>
<feature type="modified residue" description="4-aspartylphosphate" evidence="1">
    <location>
        <position position="144"/>
    </location>
</feature>
<dbReference type="RefSeq" id="WP_012971694.1">
    <property type="nucleotide sequence ID" value="NC_013851.1"/>
</dbReference>
<sequence>MPTEFELIRVEPADIDLDRALTYDVFRADGSLLAAAGTRIDDPWKIEILMDGWRRAPAVVSDALNLDSPPPVTPVRIARPQPAAVRPINLAQTTALVADDMPLARAMLSNILLAQGIGRVIVVEDGKKAISRFLADAPNLVLLDIDMPKLDGLEALRQIKECSPGVFACLVSSNSTRVNVQLAREFGVDGFLVKPYTPLNLKRILARYRAHSPKGPH</sequence>
<evidence type="ECO:0000313" key="3">
    <source>
        <dbReference type="EMBL" id="ADC63424.1"/>
    </source>
</evidence>
<evidence type="ECO:0000259" key="2">
    <source>
        <dbReference type="PROSITE" id="PS50110"/>
    </source>
</evidence>
<organism evidence="3 4">
    <name type="scientific">Allochromatium vinosum (strain ATCC 17899 / DSM 180 / NBRC 103801 / NCIMB 10441 / D)</name>
    <name type="common">Chromatium vinosum</name>
    <dbReference type="NCBI Taxonomy" id="572477"/>
    <lineage>
        <taxon>Bacteria</taxon>
        <taxon>Pseudomonadati</taxon>
        <taxon>Pseudomonadota</taxon>
        <taxon>Gammaproteobacteria</taxon>
        <taxon>Chromatiales</taxon>
        <taxon>Chromatiaceae</taxon>
        <taxon>Allochromatium</taxon>
    </lineage>
</organism>
<accession>D3RNQ9</accession>
<dbReference type="eggNOG" id="COG3706">
    <property type="taxonomic scope" value="Bacteria"/>
</dbReference>